<evidence type="ECO:0000259" key="2">
    <source>
        <dbReference type="Pfam" id="PF00652"/>
    </source>
</evidence>
<feature type="chain" id="PRO_5043769234" description="Ricin B lectin domain-containing protein" evidence="1">
    <location>
        <begin position="18"/>
        <end position="320"/>
    </location>
</feature>
<keyword evidence="4" id="KW-1185">Reference proteome</keyword>
<keyword evidence="1" id="KW-0732">Signal</keyword>
<dbReference type="AlphaFoldDB" id="A0AAX4JZX9"/>
<evidence type="ECO:0000256" key="1">
    <source>
        <dbReference type="SAM" id="SignalP"/>
    </source>
</evidence>
<dbReference type="RefSeq" id="XP_066077703.1">
    <property type="nucleotide sequence ID" value="XM_066221606.1"/>
</dbReference>
<accession>A0AAX4JZX9</accession>
<dbReference type="Gene3D" id="2.80.10.50">
    <property type="match status" value="2"/>
</dbReference>
<gene>
    <name evidence="3" type="ORF">L201_005878</name>
</gene>
<dbReference type="EMBL" id="CP144105">
    <property type="protein sequence ID" value="WWC90940.1"/>
    <property type="molecule type" value="Genomic_DNA"/>
</dbReference>
<dbReference type="InterPro" id="IPR035992">
    <property type="entry name" value="Ricin_B-like_lectins"/>
</dbReference>
<name>A0AAX4JZX9_9TREE</name>
<dbReference type="InterPro" id="IPR000772">
    <property type="entry name" value="Ricin_B_lectin"/>
</dbReference>
<feature type="signal peptide" evidence="1">
    <location>
        <begin position="1"/>
        <end position="17"/>
    </location>
</feature>
<protein>
    <recommendedName>
        <fullName evidence="2">Ricin B lectin domain-containing protein</fullName>
    </recommendedName>
</protein>
<dbReference type="PROSITE" id="PS50231">
    <property type="entry name" value="RICIN_B_LECTIN"/>
    <property type="match status" value="1"/>
</dbReference>
<reference evidence="3 4" key="1">
    <citation type="submission" date="2024-01" db="EMBL/GenBank/DDBJ databases">
        <title>Comparative genomics of Cryptococcus and Kwoniella reveals pathogenesis evolution and contrasting modes of karyotype evolution via chromosome fusion or intercentromeric recombination.</title>
        <authorList>
            <person name="Coelho M.A."/>
            <person name="David-Palma M."/>
            <person name="Shea T."/>
            <person name="Bowers K."/>
            <person name="McGinley-Smith S."/>
            <person name="Mohammad A.W."/>
            <person name="Gnirke A."/>
            <person name="Yurkov A.M."/>
            <person name="Nowrousian M."/>
            <person name="Sun S."/>
            <person name="Cuomo C.A."/>
            <person name="Heitman J."/>
        </authorList>
    </citation>
    <scope>NUCLEOTIDE SEQUENCE [LARGE SCALE GENOMIC DNA]</scope>
    <source>
        <strain evidence="3 4">CBS 6074</strain>
    </source>
</reference>
<feature type="domain" description="Ricin B lectin" evidence="2">
    <location>
        <begin position="22"/>
        <end position="141"/>
    </location>
</feature>
<evidence type="ECO:0000313" key="3">
    <source>
        <dbReference type="EMBL" id="WWC90940.1"/>
    </source>
</evidence>
<dbReference type="Pfam" id="PF00652">
    <property type="entry name" value="Ricin_B_lectin"/>
    <property type="match status" value="1"/>
</dbReference>
<dbReference type="Proteomes" id="UP001355207">
    <property type="component" value="Chromosome 8"/>
</dbReference>
<sequence length="320" mass="29054">MFTTLLITAALAQTGLAAVQTLTSSGQCLQVDGTPANGSPVTLGSCNSANSQMTSTGQQWVISSGNNAGVQLYGTNFCLNAQTNAAGGGINVADCAQSTSQTWYLTGDNRIAITGGTQCLDLSSTTPQTQNCAPNIATQAWTPTFLFDTPSSSSSAASASATNATSSATGAVAGGAASSAASGASAAGSAASSAASGASAVAGSATSGAASAASGAASGVSGAAGTATSGAASVANGATSAAGQATSGAGSVAGQATSGAGSVAGAATSAGGAATSALGSAAGAATSAVAGGGSSAGFSTFSMVPLSAILGVAVGATLLV</sequence>
<evidence type="ECO:0000313" key="4">
    <source>
        <dbReference type="Proteomes" id="UP001355207"/>
    </source>
</evidence>
<dbReference type="GeneID" id="91096548"/>
<dbReference type="SUPFAM" id="SSF50370">
    <property type="entry name" value="Ricin B-like lectins"/>
    <property type="match status" value="1"/>
</dbReference>
<proteinExistence type="predicted"/>
<organism evidence="3 4">
    <name type="scientific">Kwoniella dendrophila CBS 6074</name>
    <dbReference type="NCBI Taxonomy" id="1295534"/>
    <lineage>
        <taxon>Eukaryota</taxon>
        <taxon>Fungi</taxon>
        <taxon>Dikarya</taxon>
        <taxon>Basidiomycota</taxon>
        <taxon>Agaricomycotina</taxon>
        <taxon>Tremellomycetes</taxon>
        <taxon>Tremellales</taxon>
        <taxon>Cryptococcaceae</taxon>
        <taxon>Kwoniella</taxon>
    </lineage>
</organism>